<organism evidence="1 2">
    <name type="scientific">Grus japonensis</name>
    <name type="common">Japanese crane</name>
    <name type="synonym">Red-crowned crane</name>
    <dbReference type="NCBI Taxonomy" id="30415"/>
    <lineage>
        <taxon>Eukaryota</taxon>
        <taxon>Metazoa</taxon>
        <taxon>Chordata</taxon>
        <taxon>Craniata</taxon>
        <taxon>Vertebrata</taxon>
        <taxon>Euteleostomi</taxon>
        <taxon>Archelosauria</taxon>
        <taxon>Archosauria</taxon>
        <taxon>Dinosauria</taxon>
        <taxon>Saurischia</taxon>
        <taxon>Theropoda</taxon>
        <taxon>Coelurosauria</taxon>
        <taxon>Aves</taxon>
        <taxon>Neognathae</taxon>
        <taxon>Neoaves</taxon>
        <taxon>Gruiformes</taxon>
        <taxon>Gruidae</taxon>
        <taxon>Grus</taxon>
    </lineage>
</organism>
<name>A0ABC9WDS9_GRUJA</name>
<proteinExistence type="predicted"/>
<protein>
    <submittedName>
        <fullName evidence="1">Mitochondrial enolase superfamily member 1</fullName>
    </submittedName>
</protein>
<dbReference type="EMBL" id="BAAFJT010000002">
    <property type="protein sequence ID" value="GAB0183436.1"/>
    <property type="molecule type" value="Genomic_DNA"/>
</dbReference>
<sequence length="201" mass="23789">MHSHRPELKKSRLWPLQEEESYWMQSQRKEVSGRADWLARIGSFKLKNSPTHWPEKSNIYGRRPGWLNKEVLSKPEHKKETFKQQKSRVIQKEYKETVKACSVRKAKAHLEYSVVRDVKGHKKDLYRHINNKRKSRENVGERVTKELVTKDMEKTKVLSAFFTLALNGQIFLQESEAAKTSGKSRARKYCPQWRRIKLGNI</sequence>
<evidence type="ECO:0000313" key="1">
    <source>
        <dbReference type="EMBL" id="GAB0183436.1"/>
    </source>
</evidence>
<accession>A0ABC9WDS9</accession>
<gene>
    <name evidence="1" type="ORF">GRJ2_000808900</name>
</gene>
<dbReference type="AlphaFoldDB" id="A0ABC9WDS9"/>
<dbReference type="Proteomes" id="UP001623348">
    <property type="component" value="Unassembled WGS sequence"/>
</dbReference>
<keyword evidence="2" id="KW-1185">Reference proteome</keyword>
<reference evidence="1 2" key="1">
    <citation type="submission" date="2024-06" db="EMBL/GenBank/DDBJ databases">
        <title>The draft genome of Grus japonensis, version 3.</title>
        <authorList>
            <person name="Nabeshima K."/>
            <person name="Suzuki S."/>
            <person name="Onuma M."/>
        </authorList>
    </citation>
    <scope>NUCLEOTIDE SEQUENCE [LARGE SCALE GENOMIC DNA]</scope>
    <source>
        <strain evidence="1 2">451A</strain>
    </source>
</reference>
<evidence type="ECO:0000313" key="2">
    <source>
        <dbReference type="Proteomes" id="UP001623348"/>
    </source>
</evidence>
<comment type="caution">
    <text evidence="1">The sequence shown here is derived from an EMBL/GenBank/DDBJ whole genome shotgun (WGS) entry which is preliminary data.</text>
</comment>